<dbReference type="AlphaFoldDB" id="A0A382DLE9"/>
<organism evidence="1">
    <name type="scientific">marine metagenome</name>
    <dbReference type="NCBI Taxonomy" id="408172"/>
    <lineage>
        <taxon>unclassified sequences</taxon>
        <taxon>metagenomes</taxon>
        <taxon>ecological metagenomes</taxon>
    </lineage>
</organism>
<dbReference type="EMBL" id="UINC01039819">
    <property type="protein sequence ID" value="SVB38852.1"/>
    <property type="molecule type" value="Genomic_DNA"/>
</dbReference>
<evidence type="ECO:0000313" key="1">
    <source>
        <dbReference type="EMBL" id="SVB38852.1"/>
    </source>
</evidence>
<name>A0A382DLE9_9ZZZZ</name>
<sequence length="98" mass="11527">MGITNKACMIILTSEANSQSRLLKKFLSKYLPIHQSFRTAQQFRNDKFSYRWNEYQHSIFFTVSPSMIFYTLSSSRIETCGLCTRMLFLLFKHAIAEI</sequence>
<gene>
    <name evidence="1" type="ORF">METZ01_LOCUS191706</name>
</gene>
<protein>
    <submittedName>
        <fullName evidence="1">Uncharacterized protein</fullName>
    </submittedName>
</protein>
<reference evidence="1" key="1">
    <citation type="submission" date="2018-05" db="EMBL/GenBank/DDBJ databases">
        <authorList>
            <person name="Lanie J.A."/>
            <person name="Ng W.-L."/>
            <person name="Kazmierczak K.M."/>
            <person name="Andrzejewski T.M."/>
            <person name="Davidsen T.M."/>
            <person name="Wayne K.J."/>
            <person name="Tettelin H."/>
            <person name="Glass J.I."/>
            <person name="Rusch D."/>
            <person name="Podicherti R."/>
            <person name="Tsui H.-C.T."/>
            <person name="Winkler M.E."/>
        </authorList>
    </citation>
    <scope>NUCLEOTIDE SEQUENCE</scope>
</reference>
<proteinExistence type="predicted"/>
<accession>A0A382DLE9</accession>